<name>A0A3B0WDE9_9ZZZZ</name>
<evidence type="ECO:0000313" key="1">
    <source>
        <dbReference type="EMBL" id="VAW42596.1"/>
    </source>
</evidence>
<proteinExistence type="predicted"/>
<evidence type="ECO:0008006" key="2">
    <source>
        <dbReference type="Google" id="ProtNLM"/>
    </source>
</evidence>
<protein>
    <recommendedName>
        <fullName evidence="2">TfoX N-terminal domain-containing protein</fullName>
    </recommendedName>
</protein>
<dbReference type="EMBL" id="UOEU01000933">
    <property type="protein sequence ID" value="VAW42596.1"/>
    <property type="molecule type" value="Genomic_DNA"/>
</dbReference>
<accession>A0A3B0WDE9</accession>
<reference evidence="1" key="1">
    <citation type="submission" date="2018-06" db="EMBL/GenBank/DDBJ databases">
        <authorList>
            <person name="Zhirakovskaya E."/>
        </authorList>
    </citation>
    <scope>NUCLEOTIDE SEQUENCE</scope>
</reference>
<gene>
    <name evidence="1" type="ORF">MNBD_CHLOROFLEXI01-3088</name>
</gene>
<sequence length="121" mass="13808">MTNSTKQVHQEKLDLYDKLLATHPDVERKGKTMRYTSANGRMFTCFSKEGVLGIRLPKDEQEAFVAQYNTPPFMQHGAVMRGYVTVPDGLLRDTVALKPYLDSSYAYVHSLKPKPTKKKKK</sequence>
<dbReference type="AlphaFoldDB" id="A0A3B0WDE9"/>
<organism evidence="1">
    <name type="scientific">hydrothermal vent metagenome</name>
    <dbReference type="NCBI Taxonomy" id="652676"/>
    <lineage>
        <taxon>unclassified sequences</taxon>
        <taxon>metagenomes</taxon>
        <taxon>ecological metagenomes</taxon>
    </lineage>
</organism>